<sequence length="314" mass="34651">MKLFPFILILALSLTTAYAQQETGTVTLRGTRLTYPLVQRWIDAFQKEYPGIHVAITPNIAADSLDFTIAAYSIVGKDLGERTGTAVARYVQLPVANSKRPDLAAWQARGFTEADFKNLYFTPQAPNFFASASAAQPVSPITLYTRDKPACAAVTFARHYDNDPKNIQGKGIKGDDRDLAKAVQEDIYGISFNNLGFVYDVQTRRVTPGLAVIPLDLNENGHVDADENVYATVDDVIAYVERTNHPRFVTENINFLYAKNSKNTAANTFLTWVLTKGQQYNHDLGFLGLSTTSIPACEGTDALMKQRKTKSVAP</sequence>
<name>A0AAP2GVY3_9BACT</name>
<organism evidence="2 3">
    <name type="scientific">Dawidia cretensis</name>
    <dbReference type="NCBI Taxonomy" id="2782350"/>
    <lineage>
        <taxon>Bacteria</taxon>
        <taxon>Pseudomonadati</taxon>
        <taxon>Bacteroidota</taxon>
        <taxon>Cytophagia</taxon>
        <taxon>Cytophagales</taxon>
        <taxon>Chryseotaleaceae</taxon>
        <taxon>Dawidia</taxon>
    </lineage>
</organism>
<accession>A0AAP2GVY3</accession>
<protein>
    <submittedName>
        <fullName evidence="2">Uncharacterized protein</fullName>
    </submittedName>
</protein>
<reference evidence="2 3" key="1">
    <citation type="submission" date="2021-05" db="EMBL/GenBank/DDBJ databases">
        <title>A Polyphasic approach of four new species of the genus Ohtaekwangia: Ohtaekwangia histidinii sp. nov., Ohtaekwangia cretensis sp. nov., Ohtaekwangia indiensis sp. nov., Ohtaekwangia reichenbachii sp. nov. from diverse environment.</title>
        <authorList>
            <person name="Octaviana S."/>
        </authorList>
    </citation>
    <scope>NUCLEOTIDE SEQUENCE [LARGE SCALE GENOMIC DNA]</scope>
    <source>
        <strain evidence="2 3">PWU5</strain>
    </source>
</reference>
<dbReference type="Gene3D" id="3.40.190.10">
    <property type="entry name" value="Periplasmic binding protein-like II"/>
    <property type="match status" value="1"/>
</dbReference>
<feature type="signal peptide" evidence="1">
    <location>
        <begin position="1"/>
        <end position="19"/>
    </location>
</feature>
<evidence type="ECO:0000256" key="1">
    <source>
        <dbReference type="SAM" id="SignalP"/>
    </source>
</evidence>
<keyword evidence="3" id="KW-1185">Reference proteome</keyword>
<dbReference type="EMBL" id="JAHESE010000032">
    <property type="protein sequence ID" value="MBT1711345.1"/>
    <property type="molecule type" value="Genomic_DNA"/>
</dbReference>
<dbReference type="RefSeq" id="WP_254086922.1">
    <property type="nucleotide sequence ID" value="NZ_JAHESE010000032.1"/>
</dbReference>
<feature type="chain" id="PRO_5042898181" evidence="1">
    <location>
        <begin position="20"/>
        <end position="314"/>
    </location>
</feature>
<dbReference type="Proteomes" id="UP001319080">
    <property type="component" value="Unassembled WGS sequence"/>
</dbReference>
<comment type="caution">
    <text evidence="2">The sequence shown here is derived from an EMBL/GenBank/DDBJ whole genome shotgun (WGS) entry which is preliminary data.</text>
</comment>
<keyword evidence="1" id="KW-0732">Signal</keyword>
<dbReference type="AlphaFoldDB" id="A0AAP2GVY3"/>
<dbReference type="SUPFAM" id="SSF53850">
    <property type="entry name" value="Periplasmic binding protein-like II"/>
    <property type="match status" value="1"/>
</dbReference>
<proteinExistence type="predicted"/>
<gene>
    <name evidence="2" type="ORF">KK062_24095</name>
</gene>
<evidence type="ECO:0000313" key="3">
    <source>
        <dbReference type="Proteomes" id="UP001319080"/>
    </source>
</evidence>
<evidence type="ECO:0000313" key="2">
    <source>
        <dbReference type="EMBL" id="MBT1711345.1"/>
    </source>
</evidence>